<evidence type="ECO:0000313" key="2">
    <source>
        <dbReference type="EMBL" id="MEQ2236540.1"/>
    </source>
</evidence>
<dbReference type="Proteomes" id="UP001482620">
    <property type="component" value="Unassembled WGS sequence"/>
</dbReference>
<reference evidence="2 3" key="1">
    <citation type="submission" date="2021-06" db="EMBL/GenBank/DDBJ databases">
        <authorList>
            <person name="Palmer J.M."/>
        </authorList>
    </citation>
    <scope>NUCLEOTIDE SEQUENCE [LARGE SCALE GENOMIC DNA]</scope>
    <source>
        <strain evidence="3">if_2019</strain>
        <tissue evidence="2">Muscle</tissue>
    </source>
</reference>
<feature type="compositionally biased region" description="Basic and acidic residues" evidence="1">
    <location>
        <begin position="159"/>
        <end position="169"/>
    </location>
</feature>
<protein>
    <submittedName>
        <fullName evidence="2">Uncharacterized protein</fullName>
    </submittedName>
</protein>
<proteinExistence type="predicted"/>
<evidence type="ECO:0000313" key="3">
    <source>
        <dbReference type="Proteomes" id="UP001482620"/>
    </source>
</evidence>
<dbReference type="EMBL" id="JAHRIQ010047488">
    <property type="protein sequence ID" value="MEQ2236540.1"/>
    <property type="molecule type" value="Genomic_DNA"/>
</dbReference>
<feature type="compositionally biased region" description="Polar residues" evidence="1">
    <location>
        <begin position="113"/>
        <end position="124"/>
    </location>
</feature>
<evidence type="ECO:0000256" key="1">
    <source>
        <dbReference type="SAM" id="MobiDB-lite"/>
    </source>
</evidence>
<feature type="compositionally biased region" description="Polar residues" evidence="1">
    <location>
        <begin position="45"/>
        <end position="63"/>
    </location>
</feature>
<organism evidence="2 3">
    <name type="scientific">Ilyodon furcidens</name>
    <name type="common">goldbreast splitfin</name>
    <dbReference type="NCBI Taxonomy" id="33524"/>
    <lineage>
        <taxon>Eukaryota</taxon>
        <taxon>Metazoa</taxon>
        <taxon>Chordata</taxon>
        <taxon>Craniata</taxon>
        <taxon>Vertebrata</taxon>
        <taxon>Euteleostomi</taxon>
        <taxon>Actinopterygii</taxon>
        <taxon>Neopterygii</taxon>
        <taxon>Teleostei</taxon>
        <taxon>Neoteleostei</taxon>
        <taxon>Acanthomorphata</taxon>
        <taxon>Ovalentaria</taxon>
        <taxon>Atherinomorphae</taxon>
        <taxon>Cyprinodontiformes</taxon>
        <taxon>Goodeidae</taxon>
        <taxon>Ilyodon</taxon>
    </lineage>
</organism>
<name>A0ABV0TW64_9TELE</name>
<feature type="compositionally biased region" description="Low complexity" evidence="1">
    <location>
        <begin position="68"/>
        <end position="97"/>
    </location>
</feature>
<feature type="non-terminal residue" evidence="2">
    <location>
        <position position="1"/>
    </location>
</feature>
<feature type="compositionally biased region" description="Basic and acidic residues" evidence="1">
    <location>
        <begin position="14"/>
        <end position="28"/>
    </location>
</feature>
<gene>
    <name evidence="2" type="ORF">ILYODFUR_013880</name>
</gene>
<accession>A0ABV0TW64</accession>
<feature type="region of interest" description="Disordered" evidence="1">
    <location>
        <begin position="1"/>
        <end position="169"/>
    </location>
</feature>
<sequence>VCSVLRRHTQSLSHDGRTQEELRVREEDQQTITVEVELKRHDSEPTISVLQPSPENSEPQAATDTKETAAPSSPTAAPEAASPAPAAAPSSPGPAEETPSRPEVVVVEPDAASQVSGSGCTSQASVDDDDDVPVSDMYFPPEDRTWVYSPLHYGSESKALPDGDWERET</sequence>
<comment type="caution">
    <text evidence="2">The sequence shown here is derived from an EMBL/GenBank/DDBJ whole genome shotgun (WGS) entry which is preliminary data.</text>
</comment>
<keyword evidence="3" id="KW-1185">Reference proteome</keyword>